<keyword evidence="8" id="KW-0496">Mitochondrion</keyword>
<comment type="caution">
    <text evidence="12">The sequence shown here is derived from an EMBL/GenBank/DDBJ whole genome shotgun (WGS) entry which is preliminary data.</text>
</comment>
<dbReference type="Gene3D" id="2.60.120.650">
    <property type="entry name" value="Cupin"/>
    <property type="match status" value="2"/>
</dbReference>
<dbReference type="Gene3D" id="1.10.10.1500">
    <property type="entry name" value="JmjC domain-containing ribosomal oxygenase (ROX), dimer domain"/>
    <property type="match status" value="1"/>
</dbReference>
<feature type="region of interest" description="Disordered" evidence="11">
    <location>
        <begin position="112"/>
        <end position="152"/>
    </location>
</feature>
<comment type="similarity">
    <text evidence="2">Belongs to the cytochrome c-type heme lyase family.</text>
</comment>
<feature type="compositionally biased region" description="Acidic residues" evidence="11">
    <location>
        <begin position="361"/>
        <end position="381"/>
    </location>
</feature>
<evidence type="ECO:0000256" key="9">
    <source>
        <dbReference type="ARBA" id="ARBA00023136"/>
    </source>
</evidence>
<dbReference type="Proteomes" id="UP000323011">
    <property type="component" value="Unassembled WGS sequence"/>
</dbReference>
<keyword evidence="13" id="KW-1185">Reference proteome</keyword>
<accession>A0A5A8C1V1</accession>
<reference evidence="12 13" key="1">
    <citation type="submission" date="2019-07" db="EMBL/GenBank/DDBJ databases">
        <title>Genomes of Cafeteria roenbergensis.</title>
        <authorList>
            <person name="Fischer M.G."/>
            <person name="Hackl T."/>
            <person name="Roman M."/>
        </authorList>
    </citation>
    <scope>NUCLEOTIDE SEQUENCE [LARGE SCALE GENOMIC DNA]</scope>
    <source>
        <strain evidence="12 13">BVI</strain>
    </source>
</reference>
<dbReference type="InterPro" id="IPR000511">
    <property type="entry name" value="Holocyt_c/c1_synthase"/>
</dbReference>
<proteinExistence type="inferred from homology"/>
<protein>
    <recommendedName>
        <fullName evidence="3">holocytochrome-c synthase</fullName>
        <ecNumber evidence="3">4.4.1.17</ecNumber>
    </recommendedName>
</protein>
<evidence type="ECO:0000313" key="13">
    <source>
        <dbReference type="Proteomes" id="UP000323011"/>
    </source>
</evidence>
<dbReference type="GO" id="GO:0004408">
    <property type="term" value="F:holocytochrome-c synthase activity"/>
    <property type="evidence" value="ECO:0007669"/>
    <property type="project" value="UniProtKB-EC"/>
</dbReference>
<dbReference type="Gene3D" id="3.90.930.40">
    <property type="match status" value="1"/>
</dbReference>
<comment type="subcellular location">
    <subcellularLocation>
        <location evidence="1">Mitochondrion inner membrane</location>
    </subcellularLocation>
</comment>
<dbReference type="SUPFAM" id="SSF51197">
    <property type="entry name" value="Clavaminate synthase-like"/>
    <property type="match status" value="1"/>
</dbReference>
<dbReference type="EMBL" id="VLTN01000120">
    <property type="protein sequence ID" value="KAA0145861.1"/>
    <property type="molecule type" value="Genomic_DNA"/>
</dbReference>
<evidence type="ECO:0000256" key="10">
    <source>
        <dbReference type="ARBA" id="ARBA00023239"/>
    </source>
</evidence>
<gene>
    <name evidence="12" type="ORF">FNF29_08367</name>
</gene>
<evidence type="ECO:0000256" key="5">
    <source>
        <dbReference type="ARBA" id="ARBA00022723"/>
    </source>
</evidence>
<keyword evidence="4" id="KW-0349">Heme</keyword>
<evidence type="ECO:0000256" key="3">
    <source>
        <dbReference type="ARBA" id="ARBA00012218"/>
    </source>
</evidence>
<name>A0A5A8C1V1_CAFRO</name>
<keyword evidence="7" id="KW-0408">Iron</keyword>
<evidence type="ECO:0000256" key="11">
    <source>
        <dbReference type="SAM" id="MobiDB-lite"/>
    </source>
</evidence>
<evidence type="ECO:0000256" key="7">
    <source>
        <dbReference type="ARBA" id="ARBA00023004"/>
    </source>
</evidence>
<dbReference type="GO" id="GO:0005743">
    <property type="term" value="C:mitochondrial inner membrane"/>
    <property type="evidence" value="ECO:0007669"/>
    <property type="project" value="UniProtKB-SubCell"/>
</dbReference>
<dbReference type="GO" id="GO:0046872">
    <property type="term" value="F:metal ion binding"/>
    <property type="evidence" value="ECO:0007669"/>
    <property type="project" value="UniProtKB-KW"/>
</dbReference>
<dbReference type="PANTHER" id="PTHR12743">
    <property type="entry name" value="CYTOCHROME C1 HEME LYASE"/>
    <property type="match status" value="1"/>
</dbReference>
<sequence>MEGLKIAALGKSEATSVAPDFNAGLLSLADIRGLIEAGRLTYEDDLDVTSYKDAKRSTHNGTGVVPLSAALDNLENRGRSLRMLCPHAHLRPIYGLLSALGGRTEGAKRWRVYRPSPRPPSCPASPSRNFGQEDIGSPCSRRSCAPATSSTSPRGWIHQAVALPGCASLHLTVSTAMRFTWKDLVSLALEAAVEAAAAEDPALNRTLPRNMMDLLGVMRADDDGDKDRAALLAHAKELVATAVGLVDTDAAADQMARRFLRQRLPPLVDPATAAMQAEYTDPAVMDLAPPPWFGWRTPRATRMTVEAGECVVYHAHTNSVRFEGAEEGRLVFDIAVAPAVEALVRSYPGWLPALELPVMEVDSEDEGGDSEEDGDEDEDEAKPDSGRAVVLGMVEELVRFNNVYGQEINPRNMMPSLAQKPAPGQKAPLSTHRVQSNIPKGGTESETWLYPSPQQFYNALVRKDKADNVSEADMEHVVAIHNAMNERGWSMLREWETRFHGSELQPGCPKLRRFMGRPFEPSPKARIKAMLGFGEPFDRHDWFVDRGDGKEVRYVLDYYFDSKVEAADPDPKSTKCIHVDVRPAVDSPGAFVDRIMAFPGRALDALKNFKTFADGTDPEAVPEKFTAALGGGGSSRKGAQPSSAVEFKTETARAAADRLATMDRKCNPLRVKLAEAKTEDEARTAFVGLTYCLGTAACPAEASAFMRAVESATPAQDELEAGLFETMRECVVGKMAADVAATKAEGARA</sequence>
<dbReference type="EC" id="4.4.1.17" evidence="3"/>
<evidence type="ECO:0000256" key="2">
    <source>
        <dbReference type="ARBA" id="ARBA00007255"/>
    </source>
</evidence>
<keyword evidence="9" id="KW-0472">Membrane</keyword>
<evidence type="ECO:0000256" key="4">
    <source>
        <dbReference type="ARBA" id="ARBA00022617"/>
    </source>
</evidence>
<keyword evidence="5" id="KW-0479">Metal-binding</keyword>
<evidence type="ECO:0000256" key="6">
    <source>
        <dbReference type="ARBA" id="ARBA00022792"/>
    </source>
</evidence>
<organism evidence="12 13">
    <name type="scientific">Cafeteria roenbergensis</name>
    <name type="common">Marine flagellate</name>
    <dbReference type="NCBI Taxonomy" id="33653"/>
    <lineage>
        <taxon>Eukaryota</taxon>
        <taxon>Sar</taxon>
        <taxon>Stramenopiles</taxon>
        <taxon>Bigyra</taxon>
        <taxon>Opalozoa</taxon>
        <taxon>Bicosoecida</taxon>
        <taxon>Cafeteriaceae</taxon>
        <taxon>Cafeteria</taxon>
    </lineage>
</organism>
<evidence type="ECO:0000256" key="1">
    <source>
        <dbReference type="ARBA" id="ARBA00004273"/>
    </source>
</evidence>
<dbReference type="PROSITE" id="PS00821">
    <property type="entry name" value="CYTO_HEME_LYASE_1"/>
    <property type="match status" value="1"/>
</dbReference>
<dbReference type="PANTHER" id="PTHR12743:SF8">
    <property type="entry name" value="PROTEIN HRI1"/>
    <property type="match status" value="1"/>
</dbReference>
<dbReference type="PROSITE" id="PS00822">
    <property type="entry name" value="CYTO_HEME_LYASE_2"/>
    <property type="match status" value="1"/>
</dbReference>
<keyword evidence="6" id="KW-0999">Mitochondrion inner membrane</keyword>
<evidence type="ECO:0000256" key="8">
    <source>
        <dbReference type="ARBA" id="ARBA00023128"/>
    </source>
</evidence>
<dbReference type="AlphaFoldDB" id="A0A5A8C1V1"/>
<evidence type="ECO:0000313" key="12">
    <source>
        <dbReference type="EMBL" id="KAA0145861.1"/>
    </source>
</evidence>
<feature type="region of interest" description="Disordered" evidence="11">
    <location>
        <begin position="361"/>
        <end position="387"/>
    </location>
</feature>
<dbReference type="Pfam" id="PF01265">
    <property type="entry name" value="Cyto_heme_lyase"/>
    <property type="match status" value="1"/>
</dbReference>
<keyword evidence="10" id="KW-0456">Lyase</keyword>